<keyword evidence="1" id="KW-1133">Transmembrane helix</keyword>
<keyword evidence="1" id="KW-0812">Transmembrane</keyword>
<reference evidence="2" key="1">
    <citation type="submission" date="2022-10" db="EMBL/GenBank/DDBJ databases">
        <title>The complete genomes of actinobacterial strains from the NBC collection.</title>
        <authorList>
            <person name="Joergensen T.S."/>
            <person name="Alvarez Arevalo M."/>
            <person name="Sterndorff E.B."/>
            <person name="Faurdal D."/>
            <person name="Vuksanovic O."/>
            <person name="Mourched A.-S."/>
            <person name="Charusanti P."/>
            <person name="Shaw S."/>
            <person name="Blin K."/>
            <person name="Weber T."/>
        </authorList>
    </citation>
    <scope>NUCLEOTIDE SEQUENCE</scope>
    <source>
        <strain evidence="2">NBC_00119</strain>
    </source>
</reference>
<evidence type="ECO:0008006" key="3">
    <source>
        <dbReference type="Google" id="ProtNLM"/>
    </source>
</evidence>
<dbReference type="EMBL" id="CP108195">
    <property type="protein sequence ID" value="WTS16623.1"/>
    <property type="molecule type" value="Genomic_DNA"/>
</dbReference>
<proteinExistence type="predicted"/>
<feature type="transmembrane region" description="Helical" evidence="1">
    <location>
        <begin position="21"/>
        <end position="41"/>
    </location>
</feature>
<protein>
    <recommendedName>
        <fullName evidence="3">PH domain-containing protein</fullName>
    </recommendedName>
</protein>
<evidence type="ECO:0000313" key="2">
    <source>
        <dbReference type="EMBL" id="WTS16623.1"/>
    </source>
</evidence>
<feature type="transmembrane region" description="Helical" evidence="1">
    <location>
        <begin position="171"/>
        <end position="200"/>
    </location>
</feature>
<accession>A0AAU1UFE9</accession>
<feature type="transmembrane region" description="Helical" evidence="1">
    <location>
        <begin position="47"/>
        <end position="68"/>
    </location>
</feature>
<organism evidence="2">
    <name type="scientific">Streptomyces sp. NBC_00119</name>
    <dbReference type="NCBI Taxonomy" id="2975659"/>
    <lineage>
        <taxon>Bacteria</taxon>
        <taxon>Bacillati</taxon>
        <taxon>Actinomycetota</taxon>
        <taxon>Actinomycetes</taxon>
        <taxon>Kitasatosporales</taxon>
        <taxon>Streptomycetaceae</taxon>
        <taxon>Streptomyces</taxon>
    </lineage>
</organism>
<sequence length="203" mass="21789">MTPDPSIDAVSAGQGRVSQRNLRLSAVLVTPVLVVTSGLLVRSGLVGDSWCILALFSPLISVLVWSILGEARAVELRDGHLLTAHTLSGRRTVDLTRLTKVRRIELMGRGKPIDGLALQDAYGVSLVIDKGPDAAVREAIAQRPTGEIAVSRRAAERLQLMPSTYRAWRTYLRALLCTIAWIGAVMVSGIIFLAVSLGVAGRV</sequence>
<gene>
    <name evidence="2" type="ORF">OHU69_39565</name>
</gene>
<keyword evidence="1" id="KW-0472">Membrane</keyword>
<name>A0AAU1UFE9_9ACTN</name>
<dbReference type="AlphaFoldDB" id="A0AAU1UFE9"/>
<evidence type="ECO:0000256" key="1">
    <source>
        <dbReference type="SAM" id="Phobius"/>
    </source>
</evidence>